<dbReference type="AlphaFoldDB" id="A0A923RRD7"/>
<sequence>MEIRQTARAGTNEKSDILIEIFSADRGIHLELYSTVEKCFGTAVRKTIKEVIKEFGIQNAYVKATDKGALDYTIKARTETALKRACKGGSI</sequence>
<keyword evidence="5" id="KW-1185">Reference proteome</keyword>
<dbReference type="EC" id="4.1.3.6" evidence="4"/>
<reference evidence="4" key="1">
    <citation type="submission" date="2020-08" db="EMBL/GenBank/DDBJ databases">
        <title>Genome public.</title>
        <authorList>
            <person name="Liu C."/>
            <person name="Sun Q."/>
        </authorList>
    </citation>
    <scope>NUCLEOTIDE SEQUENCE</scope>
    <source>
        <strain evidence="4">NSJ-55</strain>
    </source>
</reference>
<protein>
    <submittedName>
        <fullName evidence="4">Citrate lyase acyl carrier protein</fullName>
        <ecNumber evidence="4">4.1.3.6</ecNumber>
    </submittedName>
</protein>
<keyword evidence="4" id="KW-0456">Lyase</keyword>
<dbReference type="NCBIfam" id="NF009726">
    <property type="entry name" value="PRK13253.1"/>
    <property type="match status" value="1"/>
</dbReference>
<keyword evidence="3" id="KW-0597">Phosphoprotein</keyword>
<dbReference type="NCBIfam" id="TIGR01608">
    <property type="entry name" value="citD"/>
    <property type="match status" value="1"/>
</dbReference>
<comment type="caution">
    <text evidence="4">The sequence shown here is derived from an EMBL/GenBank/DDBJ whole genome shotgun (WGS) entry which is preliminary data.</text>
</comment>
<dbReference type="Pfam" id="PF06857">
    <property type="entry name" value="ACP"/>
    <property type="match status" value="1"/>
</dbReference>
<evidence type="ECO:0000313" key="4">
    <source>
        <dbReference type="EMBL" id="MBC5689598.1"/>
    </source>
</evidence>
<proteinExistence type="predicted"/>
<evidence type="ECO:0000256" key="2">
    <source>
        <dbReference type="ARBA" id="ARBA00022490"/>
    </source>
</evidence>
<dbReference type="RefSeq" id="WP_186876261.1">
    <property type="nucleotide sequence ID" value="NZ_JACOPF010000002.1"/>
</dbReference>
<evidence type="ECO:0000256" key="3">
    <source>
        <dbReference type="ARBA" id="ARBA00022553"/>
    </source>
</evidence>
<accession>A0A923RRD7</accession>
<evidence type="ECO:0000256" key="1">
    <source>
        <dbReference type="ARBA" id="ARBA00004496"/>
    </source>
</evidence>
<dbReference type="GO" id="GO:0008815">
    <property type="term" value="F:citrate (pro-3S)-lyase activity"/>
    <property type="evidence" value="ECO:0007669"/>
    <property type="project" value="UniProtKB-EC"/>
</dbReference>
<dbReference type="EMBL" id="JACOPF010000002">
    <property type="protein sequence ID" value="MBC5689598.1"/>
    <property type="molecule type" value="Genomic_DNA"/>
</dbReference>
<keyword evidence="2" id="KW-0963">Cytoplasm</keyword>
<evidence type="ECO:0000313" key="5">
    <source>
        <dbReference type="Proteomes" id="UP000652477"/>
    </source>
</evidence>
<dbReference type="InterPro" id="IPR006495">
    <property type="entry name" value="CitD"/>
</dbReference>
<gene>
    <name evidence="4" type="primary">citD</name>
    <name evidence="4" type="ORF">H8S37_11770</name>
</gene>
<dbReference type="InterPro" id="IPR023439">
    <property type="entry name" value="Mal_deCO2ase/Cit_lyase_ACP"/>
</dbReference>
<organism evidence="4 5">
    <name type="scientific">Mediterraneibacter hominis</name>
    <dbReference type="NCBI Taxonomy" id="2763054"/>
    <lineage>
        <taxon>Bacteria</taxon>
        <taxon>Bacillati</taxon>
        <taxon>Bacillota</taxon>
        <taxon>Clostridia</taxon>
        <taxon>Lachnospirales</taxon>
        <taxon>Lachnospiraceae</taxon>
        <taxon>Mediterraneibacter</taxon>
    </lineage>
</organism>
<dbReference type="PIRSF" id="PIRSF002736">
    <property type="entry name" value="Citrt_lyas_gamma"/>
    <property type="match status" value="1"/>
</dbReference>
<name>A0A923RRD7_9FIRM</name>
<dbReference type="GO" id="GO:0005737">
    <property type="term" value="C:cytoplasm"/>
    <property type="evidence" value="ECO:0007669"/>
    <property type="project" value="UniProtKB-SubCell"/>
</dbReference>
<comment type="subcellular location">
    <subcellularLocation>
        <location evidence="1">Cytoplasm</location>
    </subcellularLocation>
</comment>
<dbReference type="Proteomes" id="UP000652477">
    <property type="component" value="Unassembled WGS sequence"/>
</dbReference>